<reference evidence="1 2" key="1">
    <citation type="submission" date="2014-01" db="EMBL/GenBank/DDBJ databases">
        <title>Full genme sequencing of cellulolytic bacterium Gynuella sunshinyii YC6258T gen. nov., sp. nov.</title>
        <authorList>
            <person name="Khan H."/>
            <person name="Chung E.J."/>
            <person name="Chung Y.R."/>
        </authorList>
    </citation>
    <scope>NUCLEOTIDE SEQUENCE [LARGE SCALE GENOMIC DNA]</scope>
    <source>
        <strain evidence="1 2">YC6258</strain>
    </source>
</reference>
<organism evidence="1 2">
    <name type="scientific">Gynuella sunshinyii YC6258</name>
    <dbReference type="NCBI Taxonomy" id="1445510"/>
    <lineage>
        <taxon>Bacteria</taxon>
        <taxon>Pseudomonadati</taxon>
        <taxon>Pseudomonadota</taxon>
        <taxon>Gammaproteobacteria</taxon>
        <taxon>Oceanospirillales</taxon>
        <taxon>Saccharospirillaceae</taxon>
        <taxon>Gynuella</taxon>
    </lineage>
</organism>
<dbReference type="KEGG" id="gsn:YC6258_05708"/>
<gene>
    <name evidence="1" type="ORF">YC6258_05708</name>
</gene>
<protein>
    <submittedName>
        <fullName evidence="1">Uncharacterized protein</fullName>
    </submittedName>
</protein>
<proteinExistence type="predicted"/>
<evidence type="ECO:0000313" key="2">
    <source>
        <dbReference type="Proteomes" id="UP000032266"/>
    </source>
</evidence>
<keyword evidence="2" id="KW-1185">Reference proteome</keyword>
<name>A0A0C5VUA6_9GAMM</name>
<dbReference type="HOGENOM" id="CLU_3080424_0_0_6"/>
<dbReference type="Proteomes" id="UP000032266">
    <property type="component" value="Chromosome"/>
</dbReference>
<dbReference type="EMBL" id="CP007142">
    <property type="protein sequence ID" value="AJQ97736.1"/>
    <property type="molecule type" value="Genomic_DNA"/>
</dbReference>
<sequence>MCSSIGESFKHISRRNWHQAPSWLDGSYCGTMQVTIKVSPDVSGWRRKYDRC</sequence>
<dbReference type="AlphaFoldDB" id="A0A0C5VUA6"/>
<accession>A0A0C5VUA6</accession>
<evidence type="ECO:0000313" key="1">
    <source>
        <dbReference type="EMBL" id="AJQ97736.1"/>
    </source>
</evidence>